<organism evidence="3 4">
    <name type="scientific">Pseudobacter ginsenosidimutans</name>
    <dbReference type="NCBI Taxonomy" id="661488"/>
    <lineage>
        <taxon>Bacteria</taxon>
        <taxon>Pseudomonadati</taxon>
        <taxon>Bacteroidota</taxon>
        <taxon>Chitinophagia</taxon>
        <taxon>Chitinophagales</taxon>
        <taxon>Chitinophagaceae</taxon>
        <taxon>Pseudobacter</taxon>
    </lineage>
</organism>
<protein>
    <recommendedName>
        <fullName evidence="5">GLPGLI family protein</fullName>
    </recommendedName>
</protein>
<evidence type="ECO:0000313" key="3">
    <source>
        <dbReference type="EMBL" id="RZS74254.1"/>
    </source>
</evidence>
<feature type="chain" id="PRO_5020452870" description="GLPGLI family protein" evidence="2">
    <location>
        <begin position="21"/>
        <end position="233"/>
    </location>
</feature>
<evidence type="ECO:0008006" key="5">
    <source>
        <dbReference type="Google" id="ProtNLM"/>
    </source>
</evidence>
<dbReference type="OrthoDB" id="1493610at2"/>
<dbReference type="EMBL" id="SGXA01000001">
    <property type="protein sequence ID" value="RZS74254.1"/>
    <property type="molecule type" value="Genomic_DNA"/>
</dbReference>
<dbReference type="RefSeq" id="WP_130538728.1">
    <property type="nucleotide sequence ID" value="NZ_CP042431.1"/>
</dbReference>
<accession>A0A4Q7N116</accession>
<feature type="region of interest" description="Disordered" evidence="1">
    <location>
        <begin position="29"/>
        <end position="59"/>
    </location>
</feature>
<sequence length="233" mass="25558">MKQPILLIILAVLTTGTIHAQIPPAMERPVKKPVLRPVPPPPAQKPVQPAPAPAPAQKTEPAVTAPVYKLSSAKVIIQTGSDNKEFPSIITISVRTLNTKQGLYLLPGNGLTNEFKVNSTTEIGLVQSNGVTAEARDKIQKALTLDYIQQSGGLNLRIYYGPNFFMDAWKIEGVKLVMEFRDQYGNLHPVYGNKTITFNTASGFLNNTYKTMECLSDPQFNPTTSPISEYGKF</sequence>
<dbReference type="AlphaFoldDB" id="A0A4Q7N116"/>
<evidence type="ECO:0000256" key="2">
    <source>
        <dbReference type="SAM" id="SignalP"/>
    </source>
</evidence>
<feature type="compositionally biased region" description="Pro residues" evidence="1">
    <location>
        <begin position="36"/>
        <end position="54"/>
    </location>
</feature>
<name>A0A4Q7N116_9BACT</name>
<comment type="caution">
    <text evidence="3">The sequence shown here is derived from an EMBL/GenBank/DDBJ whole genome shotgun (WGS) entry which is preliminary data.</text>
</comment>
<gene>
    <name evidence="3" type="ORF">EV199_0098</name>
</gene>
<dbReference type="Proteomes" id="UP000293874">
    <property type="component" value="Unassembled WGS sequence"/>
</dbReference>
<feature type="signal peptide" evidence="2">
    <location>
        <begin position="1"/>
        <end position="20"/>
    </location>
</feature>
<reference evidence="3 4" key="1">
    <citation type="submission" date="2019-02" db="EMBL/GenBank/DDBJ databases">
        <title>Genomic Encyclopedia of Type Strains, Phase IV (KMG-IV): sequencing the most valuable type-strain genomes for metagenomic binning, comparative biology and taxonomic classification.</title>
        <authorList>
            <person name="Goeker M."/>
        </authorList>
    </citation>
    <scope>NUCLEOTIDE SEQUENCE [LARGE SCALE GENOMIC DNA]</scope>
    <source>
        <strain evidence="3 4">DSM 18116</strain>
    </source>
</reference>
<evidence type="ECO:0000256" key="1">
    <source>
        <dbReference type="SAM" id="MobiDB-lite"/>
    </source>
</evidence>
<keyword evidence="2" id="KW-0732">Signal</keyword>
<evidence type="ECO:0000313" key="4">
    <source>
        <dbReference type="Proteomes" id="UP000293874"/>
    </source>
</evidence>
<keyword evidence="4" id="KW-1185">Reference proteome</keyword>
<proteinExistence type="predicted"/>